<sequence>MKNSQSVPKVVSAGFCLRDTSQSFSPHWSPTYNFWLNPNKRCFCSLMRFMSAHSPTFPLSETFLDFAGTFSILPIFVFHSASVCPVG</sequence>
<name>A0AB72VDU6_CORGB</name>
<dbReference type="AlphaFoldDB" id="A0AB72VDU6"/>
<protein>
    <submittedName>
        <fullName evidence="1">Uncharacterized protein</fullName>
    </submittedName>
</protein>
<accession>A0AB72VDU6</accession>
<gene>
    <name evidence="1" type="ordered locus">cgR_5038</name>
</gene>
<dbReference type="Proteomes" id="UP000006698">
    <property type="component" value="Chromosome"/>
</dbReference>
<dbReference type="EMBL" id="AP009044">
    <property type="protein sequence ID" value="BAF55074.1"/>
    <property type="molecule type" value="Genomic_DNA"/>
</dbReference>
<organism evidence="1">
    <name type="scientific">Corynebacterium glutamicum (strain R)</name>
    <dbReference type="NCBI Taxonomy" id="340322"/>
    <lineage>
        <taxon>Bacteria</taxon>
        <taxon>Bacillati</taxon>
        <taxon>Actinomycetota</taxon>
        <taxon>Actinomycetes</taxon>
        <taxon>Mycobacteriales</taxon>
        <taxon>Corynebacteriaceae</taxon>
        <taxon>Corynebacterium</taxon>
    </lineage>
</organism>
<proteinExistence type="predicted"/>
<reference evidence="1" key="1">
    <citation type="journal article" date="2007" name="Microbiology">
        <title>Comparative analysis of the Corynebacterium glutamicum group and complete genome sequence of strain R.</title>
        <authorList>
            <person name="Yukawa H."/>
            <person name="Omumasaba C.A."/>
            <person name="Nonaka H."/>
            <person name="Kos P."/>
            <person name="Okai N."/>
            <person name="Suzuki N."/>
            <person name="Suda M."/>
            <person name="Tsuge Y."/>
            <person name="Watanabe J."/>
            <person name="Ikeda Y."/>
            <person name="Vertes A.A."/>
            <person name="Inui M."/>
        </authorList>
    </citation>
    <scope>NUCLEOTIDE SEQUENCE</scope>
    <source>
        <strain evidence="1">R</strain>
    </source>
</reference>
<dbReference type="KEGG" id="cgt:cgR_5038"/>
<evidence type="ECO:0000313" key="1">
    <source>
        <dbReference type="EMBL" id="BAF55074.1"/>
    </source>
</evidence>